<name>A0A5J4W5X6_9EUKA</name>
<feature type="compositionally biased region" description="Pro residues" evidence="1">
    <location>
        <begin position="1430"/>
        <end position="1442"/>
    </location>
</feature>
<dbReference type="GO" id="GO:0031267">
    <property type="term" value="F:small GTPase binding"/>
    <property type="evidence" value="ECO:0007669"/>
    <property type="project" value="InterPro"/>
</dbReference>
<gene>
    <name evidence="2" type="ORF">EZS28_014427</name>
</gene>
<feature type="compositionally biased region" description="Low complexity" evidence="1">
    <location>
        <begin position="549"/>
        <end position="582"/>
    </location>
</feature>
<dbReference type="EMBL" id="SNRW01003365">
    <property type="protein sequence ID" value="KAA6390046.1"/>
    <property type="molecule type" value="Genomic_DNA"/>
</dbReference>
<sequence length="1442" mass="161158">RAKDAVANGQVPDTNQYKNERVLATFHKGGLNLDLIKTILYENQNVPLIFECFVDSLKLVRQCKDFSWDDAEDKSRDKKEKMDISEAASVYGEYVCSSMGRIITILRTRTESKRNRVRLNNPQMIRQGGEINQQSLGIGIDQNGQAQRLRPKDEFAITADNKMILSAFEEAIRILSEMKQFLMEFLATKFAFPINKDALLAQTMQGGEKPKKNNRRDMNNLKRNQKLITEDGRMITAYELSVRYNISFEEKTGLCKLVTHITEFREFLLKNVVKVKREIDSAVFGEVQELCQLMLRRVLYKSQRNKKVFFFQEVLKIREVSASWAGGESFPHDPALQGKEDREFTPPAIGVKCAPIHPTQLFILQSNIANIASPRSPSLLKSMFSSAEIEPEEQQVLFEWLIRSFAFPHLLNIEDCIRTIGDLGQLWYREDFIERGKAREDIIQFPIESSLPWILTTHTLNYLPSETDTLLAIFDLYSAAADTALRQLKSRYLFDEIESEAKLGMQQLLFILPNNIYSYYKKLASAKLVETSYREVFDSIPRVMKGNVPQQQPAPQQSGDQQQQGGNPNQIQQGQPNTTQQGEAPKQDQLGQQSMTSSPSGNLNNQGVLLKQQVQIAPVQNDQERYLNRKGGEKMVGVSRYLVAKMPYDSLFLLRDITIVGHRLDFGGRLAAKIENLLIDNIEAGLQLVQNTSTIMMADILLKVLFDVHHQLEKDAIVHTSWSDLISSVKGRCSATSLQSSFVNVTSQMVFQEIGTQMILNFDTMHFVPKQRETGNIGGNSAFEKAIKLTRNSMREFKNDALLFTKQLNFHLSNSIAMNSMFFASHPHISALLHWMDPDEPIILVANICDLFPDIVEGIIQDARAIAAALPFAGRNTPALDPTGEEHRRFYHERRSALRNKQQTYTRLAALITRLGNILSFVIMLDEALASEDTIGFGINAASVGYSLRASYPTQTQMPGFLSRFHSNGIPPQPPDSELQTEQLIGSVLMNSGTELTLAPAALNSSIIHQRPLFAYAVQKLRQTVRNISQSQNIQLFNEHGPLTFAKPLPVAWKDVIGLPAELAKVGMRLPSGEMVQTTDIVSMEHPKMIYEVANAMIDEILFDLPSDYRFQTAMKDVAFKDNRVNLWADNGDGLWVGLCSLIHVSGQLLPFNMTSPLRITEVRVTVPQPPTLASTSKQEKDDFYSSKPPKADVLPYIAWARRLQHLMLNVFSILNVSIPLHPVTKNPLGSISGTSSGWNASSMVRASVPSSTFTQYIPSAGNIAGIVSSHSALLPRQGDDVAVPDIPPVQRPQNQITHNFDFNPSYSQQNGIREPPLGEFGVFRQQMQRQASGGIANMQQPQTSAPSFNQQTPQLGPSGMNNYNNNNANFNAPPQFDSWGNNDIPPPPMGGLPPSMGMNPNTNMNGPPDIGGPPGPPPYGGFGDFNLDEPPPPPPSPPGDF</sequence>
<feature type="compositionally biased region" description="Polar residues" evidence="1">
    <location>
        <begin position="1330"/>
        <end position="1356"/>
    </location>
</feature>
<dbReference type="OrthoDB" id="10265867at2759"/>
<feature type="region of interest" description="Disordered" evidence="1">
    <location>
        <begin position="1330"/>
        <end position="1442"/>
    </location>
</feature>
<organism evidence="2 3">
    <name type="scientific">Streblomastix strix</name>
    <dbReference type="NCBI Taxonomy" id="222440"/>
    <lineage>
        <taxon>Eukaryota</taxon>
        <taxon>Metamonada</taxon>
        <taxon>Preaxostyla</taxon>
        <taxon>Oxymonadida</taxon>
        <taxon>Streblomastigidae</taxon>
        <taxon>Streblomastix</taxon>
    </lineage>
</organism>
<reference evidence="2 3" key="1">
    <citation type="submission" date="2019-03" db="EMBL/GenBank/DDBJ databases">
        <title>Single cell metagenomics reveals metabolic interactions within the superorganism composed of flagellate Streblomastix strix and complex community of Bacteroidetes bacteria on its surface.</title>
        <authorList>
            <person name="Treitli S.C."/>
            <person name="Kolisko M."/>
            <person name="Husnik F."/>
            <person name="Keeling P."/>
            <person name="Hampl V."/>
        </authorList>
    </citation>
    <scope>NUCLEOTIDE SEQUENCE [LARGE SCALE GENOMIC DNA]</scope>
    <source>
        <strain evidence="2">ST1C</strain>
    </source>
</reference>
<dbReference type="InterPro" id="IPR008081">
    <property type="entry name" value="Cytoplasmic_FMR1-int"/>
</dbReference>
<feature type="non-terminal residue" evidence="2">
    <location>
        <position position="1"/>
    </location>
</feature>
<dbReference type="PRINTS" id="PR01698">
    <property type="entry name" value="CYTOFMRPINTP"/>
</dbReference>
<accession>A0A5J4W5X6</accession>
<feature type="compositionally biased region" description="Pro residues" evidence="1">
    <location>
        <begin position="1411"/>
        <end position="1420"/>
    </location>
</feature>
<dbReference type="Proteomes" id="UP000324800">
    <property type="component" value="Unassembled WGS sequence"/>
</dbReference>
<dbReference type="GO" id="GO:0030833">
    <property type="term" value="P:regulation of actin filament polymerization"/>
    <property type="evidence" value="ECO:0007669"/>
    <property type="project" value="InterPro"/>
</dbReference>
<protein>
    <submittedName>
        <fullName evidence="2">Putative Cytoplasmic FMR1-interacting protein</fullName>
    </submittedName>
</protein>
<dbReference type="Pfam" id="PF05994">
    <property type="entry name" value="FragX_IP"/>
    <property type="match status" value="2"/>
</dbReference>
<proteinExistence type="predicted"/>
<evidence type="ECO:0000256" key="1">
    <source>
        <dbReference type="SAM" id="MobiDB-lite"/>
    </source>
</evidence>
<comment type="caution">
    <text evidence="2">The sequence shown here is derived from an EMBL/GenBank/DDBJ whole genome shotgun (WGS) entry which is preliminary data.</text>
</comment>
<feature type="compositionally biased region" description="Polar residues" evidence="1">
    <location>
        <begin position="589"/>
        <end position="604"/>
    </location>
</feature>
<feature type="region of interest" description="Disordered" evidence="1">
    <location>
        <begin position="545"/>
        <end position="604"/>
    </location>
</feature>
<feature type="compositionally biased region" description="Low complexity" evidence="1">
    <location>
        <begin position="1362"/>
        <end position="1373"/>
    </location>
</feature>
<feature type="compositionally biased region" description="Low complexity" evidence="1">
    <location>
        <begin position="1393"/>
        <end position="1409"/>
    </location>
</feature>
<evidence type="ECO:0000313" key="3">
    <source>
        <dbReference type="Proteomes" id="UP000324800"/>
    </source>
</evidence>
<evidence type="ECO:0000313" key="2">
    <source>
        <dbReference type="EMBL" id="KAA6390046.1"/>
    </source>
</evidence>
<dbReference type="PANTHER" id="PTHR12195">
    <property type="entry name" value="CYTOPLASMIC FMR1-INTERACTING PROTEIN-RELATED"/>
    <property type="match status" value="1"/>
</dbReference>